<feature type="domain" description="CID" evidence="9">
    <location>
        <begin position="157"/>
        <end position="301"/>
    </location>
</feature>
<evidence type="ECO:0000313" key="11">
    <source>
        <dbReference type="Proteomes" id="UP001428341"/>
    </source>
</evidence>
<feature type="compositionally biased region" description="Pro residues" evidence="7">
    <location>
        <begin position="669"/>
        <end position="680"/>
    </location>
</feature>
<dbReference type="SMART" id="SM00582">
    <property type="entry name" value="RPR"/>
    <property type="match status" value="1"/>
</dbReference>
<evidence type="ECO:0000256" key="3">
    <source>
        <dbReference type="ARBA" id="ARBA00022692"/>
    </source>
</evidence>
<dbReference type="GO" id="GO:0000993">
    <property type="term" value="F:RNA polymerase II complex binding"/>
    <property type="evidence" value="ECO:0007669"/>
    <property type="project" value="TreeGrafter"/>
</dbReference>
<feature type="transmembrane region" description="Helical" evidence="8">
    <location>
        <begin position="52"/>
        <end position="72"/>
    </location>
</feature>
<reference evidence="10 11" key="1">
    <citation type="submission" date="2024-05" db="EMBL/GenBank/DDBJ databases">
        <title>Haplotype-resolved chromosome-level genome assembly of Huyou (Citrus changshanensis).</title>
        <authorList>
            <person name="Miao C."/>
            <person name="Chen W."/>
            <person name="Wu Y."/>
            <person name="Wang L."/>
            <person name="Zhao S."/>
            <person name="Grierson D."/>
            <person name="Xu C."/>
            <person name="Chen K."/>
        </authorList>
    </citation>
    <scope>NUCLEOTIDE SEQUENCE [LARGE SCALE GENOMIC DNA]</scope>
    <source>
        <strain evidence="10">01-14</strain>
        <tissue evidence="10">Leaf</tissue>
    </source>
</reference>
<organism evidence="10 11">
    <name type="scientific">Citrus x changshan-huyou</name>
    <dbReference type="NCBI Taxonomy" id="2935761"/>
    <lineage>
        <taxon>Eukaryota</taxon>
        <taxon>Viridiplantae</taxon>
        <taxon>Streptophyta</taxon>
        <taxon>Embryophyta</taxon>
        <taxon>Tracheophyta</taxon>
        <taxon>Spermatophyta</taxon>
        <taxon>Magnoliopsida</taxon>
        <taxon>eudicotyledons</taxon>
        <taxon>Gunneridae</taxon>
        <taxon>Pentapetalae</taxon>
        <taxon>rosids</taxon>
        <taxon>malvids</taxon>
        <taxon>Sapindales</taxon>
        <taxon>Rutaceae</taxon>
        <taxon>Aurantioideae</taxon>
        <taxon>Citrus</taxon>
    </lineage>
</organism>
<accession>A0AAP0R3W0</accession>
<gene>
    <name evidence="10" type="ORF">WN944_023598</name>
</gene>
<dbReference type="PROSITE" id="PS51391">
    <property type="entry name" value="CID"/>
    <property type="match status" value="1"/>
</dbReference>
<keyword evidence="6" id="KW-0175">Coiled coil</keyword>
<dbReference type="InterPro" id="IPR008942">
    <property type="entry name" value="ENTH_VHS"/>
</dbReference>
<dbReference type="EMBL" id="JBCGBO010000001">
    <property type="protein sequence ID" value="KAK9230626.1"/>
    <property type="molecule type" value="Genomic_DNA"/>
</dbReference>
<dbReference type="PANTHER" id="PTHR12460">
    <property type="entry name" value="CYCLIN-DEPENDENT KINASE INHIBITOR-RELATED PROTEIN"/>
    <property type="match status" value="1"/>
</dbReference>
<dbReference type="AlphaFoldDB" id="A0AAP0R3W0"/>
<keyword evidence="2" id="KW-0507">mRNA processing</keyword>
<dbReference type="Gene3D" id="1.25.40.90">
    <property type="match status" value="1"/>
</dbReference>
<dbReference type="GO" id="GO:0016192">
    <property type="term" value="P:vesicle-mediated transport"/>
    <property type="evidence" value="ECO:0007669"/>
    <property type="project" value="InterPro"/>
</dbReference>
<evidence type="ECO:0000259" key="9">
    <source>
        <dbReference type="PROSITE" id="PS51391"/>
    </source>
</evidence>
<dbReference type="GO" id="GO:0005737">
    <property type="term" value="C:cytoplasm"/>
    <property type="evidence" value="ECO:0007669"/>
    <property type="project" value="UniProtKB-ARBA"/>
</dbReference>
<dbReference type="Proteomes" id="UP001428341">
    <property type="component" value="Unassembled WGS sequence"/>
</dbReference>
<name>A0AAP0R3W0_9ROSI</name>
<evidence type="ECO:0000256" key="5">
    <source>
        <dbReference type="ARBA" id="ARBA00023136"/>
    </source>
</evidence>
<feature type="transmembrane region" description="Helical" evidence="8">
    <location>
        <begin position="109"/>
        <end position="127"/>
    </location>
</feature>
<evidence type="ECO:0000256" key="2">
    <source>
        <dbReference type="ARBA" id="ARBA00022664"/>
    </source>
</evidence>
<evidence type="ECO:0000313" key="10">
    <source>
        <dbReference type="EMBL" id="KAK9230626.1"/>
    </source>
</evidence>
<dbReference type="PANTHER" id="PTHR12460:SF27">
    <property type="entry name" value="ENTH_VHS FAMILY PROTEIN"/>
    <property type="match status" value="1"/>
</dbReference>
<evidence type="ECO:0000256" key="6">
    <source>
        <dbReference type="SAM" id="Coils"/>
    </source>
</evidence>
<dbReference type="SUPFAM" id="SSF48464">
    <property type="entry name" value="ENTH/VHS domain"/>
    <property type="match status" value="1"/>
</dbReference>
<feature type="region of interest" description="Disordered" evidence="7">
    <location>
        <begin position="645"/>
        <end position="692"/>
    </location>
</feature>
<dbReference type="Pfam" id="PF04178">
    <property type="entry name" value="Got1"/>
    <property type="match status" value="1"/>
</dbReference>
<dbReference type="InterPro" id="IPR006569">
    <property type="entry name" value="CID_dom"/>
</dbReference>
<sequence>MWSLSLSVDIALSNEAMFMGLKCFAKPESPVCLWSVWPSSPIGLCMSVTTKIGLGLTGFGIFFTFLGIIFFFDKGLLAMGNILFIAGVSLTIGLKSTMQFFMKRQNYKGTISFGVGFFFVVIGWPILGMILETYGFIVLFSGFWPTLSVFLQRIPILGWLFQQPFVRSVDFGISILLLFDVSHGNGCFALNSVELKLLPNNQSKAELVVATWDKQFHSSQLVQKVPLLYLANDILQNSKRKGNEFVTEFWKVLPAALKDVVENGDDSGKNVVSRLVNIWDERRVFGSRARGVKDVMLGGEVPPPLEFSGKKRSRPVKIVKRDSRSIRTKLTVGGAAEKIVSAYYLVLCEQLSEEEEMARCKSVVHRVKKMEKDVDIACTNAKDPKRKTLSKELEEEENMLKQCIEKLKSVEASRVALVSQLKEALHEQESELENVRTQMQVAQAQAEEACNMRKQLNDEDYVSKPSTTATLSTDMNAKGAQTPKRTAAAIAAEVADKLTASTSSQMIMHSVLSTFAAEEAKNAGLVKASTASNSFAPIPANSVTESIPKPEKQTAVSDPNMFLPAQSLSTPPNQSYQTVLVPQPTMQNQAPSTQPQYHMLPNPSSQQYLQPSGGIMTPYGYGSIPPMPAGPPPPHMVSPMVPLTQQQQLPLAQQPAPSNQQLTMLTQQPPGPPSFRPLQPPGMAFYGQPPHS</sequence>
<proteinExistence type="predicted"/>
<protein>
    <recommendedName>
        <fullName evidence="9">CID domain-containing protein</fullName>
    </recommendedName>
</protein>
<evidence type="ECO:0000256" key="8">
    <source>
        <dbReference type="SAM" id="Phobius"/>
    </source>
</evidence>
<feature type="compositionally biased region" description="Low complexity" evidence="7">
    <location>
        <begin position="645"/>
        <end position="662"/>
    </location>
</feature>
<dbReference type="Pfam" id="PF04818">
    <property type="entry name" value="CID"/>
    <property type="match status" value="1"/>
</dbReference>
<dbReference type="GO" id="GO:0012505">
    <property type="term" value="C:endomembrane system"/>
    <property type="evidence" value="ECO:0007669"/>
    <property type="project" value="UniProtKB-ARBA"/>
</dbReference>
<dbReference type="GO" id="GO:0031124">
    <property type="term" value="P:mRNA 3'-end processing"/>
    <property type="evidence" value="ECO:0007669"/>
    <property type="project" value="TreeGrafter"/>
</dbReference>
<evidence type="ECO:0000256" key="4">
    <source>
        <dbReference type="ARBA" id="ARBA00022989"/>
    </source>
</evidence>
<comment type="subcellular location">
    <subcellularLocation>
        <location evidence="1">Membrane</location>
        <topology evidence="1">Multi-pass membrane protein</topology>
    </subcellularLocation>
</comment>
<comment type="caution">
    <text evidence="10">The sequence shown here is derived from an EMBL/GenBank/DDBJ whole genome shotgun (WGS) entry which is preliminary data.</text>
</comment>
<dbReference type="GO" id="GO:0005634">
    <property type="term" value="C:nucleus"/>
    <property type="evidence" value="ECO:0007669"/>
    <property type="project" value="UniProtKB-ARBA"/>
</dbReference>
<keyword evidence="5 8" id="KW-0472">Membrane</keyword>
<keyword evidence="11" id="KW-1185">Reference proteome</keyword>
<dbReference type="GO" id="GO:0016020">
    <property type="term" value="C:membrane"/>
    <property type="evidence" value="ECO:0007669"/>
    <property type="project" value="UniProtKB-SubCell"/>
</dbReference>
<keyword evidence="4 8" id="KW-1133">Transmembrane helix</keyword>
<dbReference type="CDD" id="cd16981">
    <property type="entry name" value="CID_RPRD_like"/>
    <property type="match status" value="1"/>
</dbReference>
<evidence type="ECO:0000256" key="1">
    <source>
        <dbReference type="ARBA" id="ARBA00004141"/>
    </source>
</evidence>
<keyword evidence="3 8" id="KW-0812">Transmembrane</keyword>
<feature type="coiled-coil region" evidence="6">
    <location>
        <begin position="386"/>
        <end position="459"/>
    </location>
</feature>
<feature type="transmembrane region" description="Helical" evidence="8">
    <location>
        <begin position="78"/>
        <end position="97"/>
    </location>
</feature>
<evidence type="ECO:0000256" key="7">
    <source>
        <dbReference type="SAM" id="MobiDB-lite"/>
    </source>
</evidence>
<dbReference type="InterPro" id="IPR007305">
    <property type="entry name" value="Vesicle_transpt_Got1/SFT2"/>
</dbReference>